<organism evidence="2 3">
    <name type="scientific">Trifolium subterraneum</name>
    <name type="common">Subterranean clover</name>
    <dbReference type="NCBI Taxonomy" id="3900"/>
    <lineage>
        <taxon>Eukaryota</taxon>
        <taxon>Viridiplantae</taxon>
        <taxon>Streptophyta</taxon>
        <taxon>Embryophyta</taxon>
        <taxon>Tracheophyta</taxon>
        <taxon>Spermatophyta</taxon>
        <taxon>Magnoliopsida</taxon>
        <taxon>eudicotyledons</taxon>
        <taxon>Gunneridae</taxon>
        <taxon>Pentapetalae</taxon>
        <taxon>rosids</taxon>
        <taxon>fabids</taxon>
        <taxon>Fabales</taxon>
        <taxon>Fabaceae</taxon>
        <taxon>Papilionoideae</taxon>
        <taxon>50 kb inversion clade</taxon>
        <taxon>NPAAA clade</taxon>
        <taxon>Hologalegina</taxon>
        <taxon>IRL clade</taxon>
        <taxon>Trifolieae</taxon>
        <taxon>Trifolium</taxon>
    </lineage>
</organism>
<proteinExistence type="predicted"/>
<dbReference type="PANTHER" id="PTHR46915">
    <property type="entry name" value="UBIQUITIN-LIKE PROTEASE 4-RELATED"/>
    <property type="match status" value="1"/>
</dbReference>
<keyword evidence="1" id="KW-0378">Hydrolase</keyword>
<keyword evidence="1" id="KW-0788">Thiol protease</keyword>
<name>A0A2Z6PGG9_TRISU</name>
<protein>
    <submittedName>
        <fullName evidence="2">Uncharacterized protein</fullName>
    </submittedName>
</protein>
<dbReference type="EMBL" id="DF974683">
    <property type="protein sequence ID" value="GAU50060.1"/>
    <property type="molecule type" value="Genomic_DNA"/>
</dbReference>
<gene>
    <name evidence="2" type="ORF">TSUD_186950</name>
</gene>
<reference evidence="3" key="1">
    <citation type="journal article" date="2017" name="Front. Plant Sci.">
        <title>Climate Clever Clovers: New Paradigm to Reduce the Environmental Footprint of Ruminants by Breeding Low Methanogenic Forages Utilizing Haplotype Variation.</title>
        <authorList>
            <person name="Kaur P."/>
            <person name="Appels R."/>
            <person name="Bayer P.E."/>
            <person name="Keeble-Gagnere G."/>
            <person name="Wang J."/>
            <person name="Hirakawa H."/>
            <person name="Shirasawa K."/>
            <person name="Vercoe P."/>
            <person name="Stefanova K."/>
            <person name="Durmic Z."/>
            <person name="Nichols P."/>
            <person name="Revell C."/>
            <person name="Isobe S.N."/>
            <person name="Edwards D."/>
            <person name="Erskine W."/>
        </authorList>
    </citation>
    <scope>NUCLEOTIDE SEQUENCE [LARGE SCALE GENOMIC DNA]</scope>
    <source>
        <strain evidence="3">cv. Daliak</strain>
    </source>
</reference>
<keyword evidence="1" id="KW-0645">Protease</keyword>
<dbReference type="Proteomes" id="UP000242715">
    <property type="component" value="Unassembled WGS sequence"/>
</dbReference>
<evidence type="ECO:0000313" key="3">
    <source>
        <dbReference type="Proteomes" id="UP000242715"/>
    </source>
</evidence>
<dbReference type="PANTHER" id="PTHR46915:SF2">
    <property type="entry name" value="UBIQUITIN-LIKE PROTEASE 4"/>
    <property type="match status" value="1"/>
</dbReference>
<dbReference type="GO" id="GO:0008234">
    <property type="term" value="F:cysteine-type peptidase activity"/>
    <property type="evidence" value="ECO:0007669"/>
    <property type="project" value="UniProtKB-KW"/>
</dbReference>
<dbReference type="OrthoDB" id="442460at2759"/>
<dbReference type="AlphaFoldDB" id="A0A2Z6PGG9"/>
<evidence type="ECO:0000313" key="2">
    <source>
        <dbReference type="EMBL" id="GAU50060.1"/>
    </source>
</evidence>
<sequence>MHLAMRSNISSIATTRQYDPTENIKDERDINHLQDNCQLNAPGNFPYVILLVMIKVRVLLRQFSQMAQGPGSLKEAKVYFPSRDDPECVEICYNDMECLAPEGYLTSTIMNFYMR</sequence>
<keyword evidence="3" id="KW-1185">Reference proteome</keyword>
<evidence type="ECO:0000256" key="1">
    <source>
        <dbReference type="ARBA" id="ARBA00022807"/>
    </source>
</evidence>
<accession>A0A2Z6PGG9</accession>